<feature type="compositionally biased region" description="Basic and acidic residues" evidence="1">
    <location>
        <begin position="64"/>
        <end position="86"/>
    </location>
</feature>
<dbReference type="RefSeq" id="WP_137714221.1">
    <property type="nucleotide sequence ID" value="NZ_CP034035.1"/>
</dbReference>
<name>A0A4P8QUN3_9GAMM</name>
<evidence type="ECO:0000313" key="3">
    <source>
        <dbReference type="Proteomes" id="UP000299580"/>
    </source>
</evidence>
<dbReference type="KEGG" id="brb:EH207_12145"/>
<dbReference type="Proteomes" id="UP000299580">
    <property type="component" value="Chromosome"/>
</dbReference>
<dbReference type="AlphaFoldDB" id="A0A4P8QUN3"/>
<protein>
    <submittedName>
        <fullName evidence="2">Uncharacterized protein</fullName>
    </submittedName>
</protein>
<reference evidence="2 3" key="1">
    <citation type="submission" date="2018-11" db="EMBL/GenBank/DDBJ databases">
        <title>Genome sequences of Brenneria nigrifluens and Brenneria rubrifaciens.</title>
        <authorList>
            <person name="Poret-Peterson A.T."/>
            <person name="McClean A.E."/>
            <person name="Kluepfel D.A."/>
        </authorList>
    </citation>
    <scope>NUCLEOTIDE SEQUENCE [LARGE SCALE GENOMIC DNA]</scope>
    <source>
        <strain evidence="2 3">6D370</strain>
    </source>
</reference>
<dbReference type="OrthoDB" id="6614743at2"/>
<dbReference type="EMBL" id="CP034035">
    <property type="protein sequence ID" value="QCR09210.1"/>
    <property type="molecule type" value="Genomic_DNA"/>
</dbReference>
<keyword evidence="3" id="KW-1185">Reference proteome</keyword>
<accession>A0A4P8QUN3</accession>
<sequence length="184" mass="19965">MVIPDIQSLNVNLHSNVPTVGVATNADAVTAISTGNKTDTSTTNSDSSSPSMTPNNSTKVTLSSDKKRAVDHEREEKKAPEDHQEEQQNDAADYTLTMTGIPLYDGKLISVVKYPDGQSEMFDAFTGKRITQEDLALLSFLQGPGKERVLTFDSTMSYSNMSAAEVYQQIQEMLHNGTGNNGSL</sequence>
<proteinExistence type="predicted"/>
<feature type="compositionally biased region" description="Low complexity" evidence="1">
    <location>
        <begin position="34"/>
        <end position="59"/>
    </location>
</feature>
<evidence type="ECO:0000313" key="2">
    <source>
        <dbReference type="EMBL" id="QCR09210.1"/>
    </source>
</evidence>
<organism evidence="2 3">
    <name type="scientific">Brenneria rubrifaciens</name>
    <dbReference type="NCBI Taxonomy" id="55213"/>
    <lineage>
        <taxon>Bacteria</taxon>
        <taxon>Pseudomonadati</taxon>
        <taxon>Pseudomonadota</taxon>
        <taxon>Gammaproteobacteria</taxon>
        <taxon>Enterobacterales</taxon>
        <taxon>Pectobacteriaceae</taxon>
        <taxon>Brenneria</taxon>
    </lineage>
</organism>
<feature type="region of interest" description="Disordered" evidence="1">
    <location>
        <begin position="34"/>
        <end position="91"/>
    </location>
</feature>
<evidence type="ECO:0000256" key="1">
    <source>
        <dbReference type="SAM" id="MobiDB-lite"/>
    </source>
</evidence>
<gene>
    <name evidence="2" type="ORF">EH207_12145</name>
</gene>